<evidence type="ECO:0000256" key="1">
    <source>
        <dbReference type="ARBA" id="ARBA00007471"/>
    </source>
</evidence>
<feature type="domain" description="PH" evidence="5">
    <location>
        <begin position="500"/>
        <end position="598"/>
    </location>
</feature>
<dbReference type="EMBL" id="LGRX02012122">
    <property type="protein sequence ID" value="KAK3267913.1"/>
    <property type="molecule type" value="Genomic_DNA"/>
</dbReference>
<comment type="caution">
    <text evidence="7">The sequence shown here is derived from an EMBL/GenBank/DDBJ whole genome shotgun (WGS) entry which is preliminary data.</text>
</comment>
<evidence type="ECO:0000256" key="4">
    <source>
        <dbReference type="SAM" id="MobiDB-lite"/>
    </source>
</evidence>
<dbReference type="PROSITE" id="PS51339">
    <property type="entry name" value="PPASE_MYOTUBULARIN"/>
    <property type="match status" value="1"/>
</dbReference>
<evidence type="ECO:0000313" key="7">
    <source>
        <dbReference type="EMBL" id="KAK3267913.1"/>
    </source>
</evidence>
<feature type="region of interest" description="Disordered" evidence="4">
    <location>
        <begin position="304"/>
        <end position="327"/>
    </location>
</feature>
<proteinExistence type="inferred from homology"/>
<dbReference type="PROSITE" id="PS00383">
    <property type="entry name" value="TYR_PHOSPHATASE_1"/>
    <property type="match status" value="1"/>
</dbReference>
<dbReference type="SUPFAM" id="SSF52799">
    <property type="entry name" value="(Phosphotyrosine protein) phosphatases II"/>
    <property type="match status" value="1"/>
</dbReference>
<feature type="domain" description="Myotubularin phosphatase" evidence="6">
    <location>
        <begin position="1"/>
        <end position="260"/>
    </location>
</feature>
<keyword evidence="8" id="KW-1185">Reference proteome</keyword>
<evidence type="ECO:0000256" key="3">
    <source>
        <dbReference type="PIRSR" id="PIRSR630564-2"/>
    </source>
</evidence>
<dbReference type="Pfam" id="PF00169">
    <property type="entry name" value="PH"/>
    <property type="match status" value="1"/>
</dbReference>
<evidence type="ECO:0000259" key="5">
    <source>
        <dbReference type="PROSITE" id="PS50003"/>
    </source>
</evidence>
<dbReference type="SUPFAM" id="SSF50729">
    <property type="entry name" value="PH domain-like"/>
    <property type="match status" value="1"/>
</dbReference>
<gene>
    <name evidence="7" type="ORF">CYMTET_23555</name>
</gene>
<comment type="similarity">
    <text evidence="1">Belongs to the protein-tyrosine phosphatase family. Non-receptor class myotubularin subfamily.</text>
</comment>
<feature type="binding site" evidence="3">
    <location>
        <begin position="17"/>
        <end position="18"/>
    </location>
    <ligand>
        <name>substrate</name>
    </ligand>
</feature>
<dbReference type="SMART" id="SM00404">
    <property type="entry name" value="PTPc_motif"/>
    <property type="match status" value="1"/>
</dbReference>
<dbReference type="Gene3D" id="2.30.29.30">
    <property type="entry name" value="Pleckstrin-homology domain (PH domain)/Phosphotyrosine-binding domain (PTB)"/>
    <property type="match status" value="1"/>
</dbReference>
<feature type="active site" description="Phosphocysteine intermediate" evidence="2">
    <location>
        <position position="92"/>
    </location>
</feature>
<dbReference type="InterPro" id="IPR001849">
    <property type="entry name" value="PH_domain"/>
</dbReference>
<evidence type="ECO:0000313" key="8">
    <source>
        <dbReference type="Proteomes" id="UP001190700"/>
    </source>
</evidence>
<dbReference type="GO" id="GO:0005737">
    <property type="term" value="C:cytoplasm"/>
    <property type="evidence" value="ECO:0007669"/>
    <property type="project" value="TreeGrafter"/>
</dbReference>
<evidence type="ECO:0000256" key="2">
    <source>
        <dbReference type="PIRSR" id="PIRSR630564-1"/>
    </source>
</evidence>
<dbReference type="AlphaFoldDB" id="A0AAE0FY25"/>
<dbReference type="InterPro" id="IPR011993">
    <property type="entry name" value="PH-like_dom_sf"/>
</dbReference>
<accession>A0AAE0FY25</accession>
<dbReference type="InterPro" id="IPR030564">
    <property type="entry name" value="Myotubularin"/>
</dbReference>
<dbReference type="InterPro" id="IPR016130">
    <property type="entry name" value="Tyr_Pase_AS"/>
</dbReference>
<dbReference type="SMART" id="SM00233">
    <property type="entry name" value="PH"/>
    <property type="match status" value="1"/>
</dbReference>
<evidence type="ECO:0000259" key="6">
    <source>
        <dbReference type="PROSITE" id="PS51339"/>
    </source>
</evidence>
<dbReference type="GO" id="GO:0016020">
    <property type="term" value="C:membrane"/>
    <property type="evidence" value="ECO:0007669"/>
    <property type="project" value="TreeGrafter"/>
</dbReference>
<feature type="binding site" evidence="3">
    <location>
        <begin position="92"/>
        <end position="98"/>
    </location>
    <ligand>
        <name>substrate</name>
    </ligand>
</feature>
<evidence type="ECO:0008006" key="9">
    <source>
        <dbReference type="Google" id="ProtNLM"/>
    </source>
</evidence>
<reference evidence="7 8" key="1">
    <citation type="journal article" date="2015" name="Genome Biol. Evol.">
        <title>Comparative Genomics of a Bacterivorous Green Alga Reveals Evolutionary Causalities and Consequences of Phago-Mixotrophic Mode of Nutrition.</title>
        <authorList>
            <person name="Burns J.A."/>
            <person name="Paasch A."/>
            <person name="Narechania A."/>
            <person name="Kim E."/>
        </authorList>
    </citation>
    <scope>NUCLEOTIDE SEQUENCE [LARGE SCALE GENOMIC DNA]</scope>
    <source>
        <strain evidence="7 8">PLY_AMNH</strain>
    </source>
</reference>
<feature type="compositionally biased region" description="Polar residues" evidence="4">
    <location>
        <begin position="317"/>
        <end position="327"/>
    </location>
</feature>
<dbReference type="CDD" id="cd00821">
    <property type="entry name" value="PH"/>
    <property type="match status" value="1"/>
</dbReference>
<sequence>MLTSHYGYPLEFQDIPNIHAMRSSLIKTVRLGYSALSGQEERDSGWYNEVEQQGWLDHVGRVLNAANRVAALMTGQAMEESGRNPISVLVHCSDGWDRTSQIVTTAQLLMDPYFRTVEGFEVLIEKDWCEFGHKFSQRMGHEFGKKPDEQSPIFLQFLDAVWQIMRQFPTAFQFNERLLVLILHTSTSCMFGNFLFNSRQEREVAGVFSRTQSVWSYVNDHLTPYLNPHYRAGGEGGSEEPSILVPRCDSPLLQLWPDVFLSQPAAGPSATDELLEAGIAMRKQEEHLRKQVAELLLKSARLDSHESAEHPVDSANGGATASSLQSHHLCKQTSRVAKYGKRWLSRGRPTRNLTMSPENDYWNQPAEGWSAGQAVVEHVLQLVAVYQELNDNPDCPHPWLRDPHKRVAISSKSGSKTSIGQATAIREKRVSTLCWQQEELQHKLAGIKQLDEEEFKWEGHLSQMRKGACMPLMTSMAPIQSSRTFSRRANSNRHSSLVQIAKKEGFLMKTGQHHFFTRWLRRWCVLDQGRLDYFESSAGGVKQKGSIFMADVTGTEKGTDQLCMNITVEGSSSRVFVFKASSPQERDDWVDAVTLHMKTIQLIEKAAQWENQKKMSTEEATTG</sequence>
<dbReference type="InterPro" id="IPR003595">
    <property type="entry name" value="Tyr_Pase_cat"/>
</dbReference>
<dbReference type="GO" id="GO:0046856">
    <property type="term" value="P:phosphatidylinositol dephosphorylation"/>
    <property type="evidence" value="ECO:0007669"/>
    <property type="project" value="TreeGrafter"/>
</dbReference>
<dbReference type="InterPro" id="IPR029021">
    <property type="entry name" value="Prot-tyrosine_phosphatase-like"/>
</dbReference>
<dbReference type="Pfam" id="PF06602">
    <property type="entry name" value="Myotub-related"/>
    <property type="match status" value="1"/>
</dbReference>
<dbReference type="InterPro" id="IPR010569">
    <property type="entry name" value="Myotubularin-like_Pase_dom"/>
</dbReference>
<protein>
    <recommendedName>
        <fullName evidence="9">Phosphatidylinositol-3-phosphatase</fullName>
    </recommendedName>
</protein>
<dbReference type="Proteomes" id="UP001190700">
    <property type="component" value="Unassembled WGS sequence"/>
</dbReference>
<dbReference type="PANTHER" id="PTHR10807:SF128">
    <property type="entry name" value="PHOSPHATIDYLINOSITOL-3,5-BISPHOSPHATE 3-PHOSPHATASE"/>
    <property type="match status" value="1"/>
</dbReference>
<dbReference type="GO" id="GO:0004438">
    <property type="term" value="F:phosphatidylinositol-3-phosphate phosphatase activity"/>
    <property type="evidence" value="ECO:0007669"/>
    <property type="project" value="TreeGrafter"/>
</dbReference>
<dbReference type="PROSITE" id="PS50003">
    <property type="entry name" value="PH_DOMAIN"/>
    <property type="match status" value="1"/>
</dbReference>
<organism evidence="7 8">
    <name type="scientific">Cymbomonas tetramitiformis</name>
    <dbReference type="NCBI Taxonomy" id="36881"/>
    <lineage>
        <taxon>Eukaryota</taxon>
        <taxon>Viridiplantae</taxon>
        <taxon>Chlorophyta</taxon>
        <taxon>Pyramimonadophyceae</taxon>
        <taxon>Pyramimonadales</taxon>
        <taxon>Pyramimonadaceae</taxon>
        <taxon>Cymbomonas</taxon>
    </lineage>
</organism>
<name>A0AAE0FY25_9CHLO</name>
<dbReference type="PANTHER" id="PTHR10807">
    <property type="entry name" value="MYOTUBULARIN-RELATED"/>
    <property type="match status" value="1"/>
</dbReference>